<comment type="caution">
    <text evidence="3">The sequence shown here is derived from an EMBL/GenBank/DDBJ whole genome shotgun (WGS) entry which is preliminary data.</text>
</comment>
<evidence type="ECO:0000256" key="2">
    <source>
        <dbReference type="SAM" id="Phobius"/>
    </source>
</evidence>
<proteinExistence type="predicted"/>
<name>V9F747_PHYNI</name>
<dbReference type="Proteomes" id="UP000018721">
    <property type="component" value="Unassembled WGS sequence"/>
</dbReference>
<protein>
    <submittedName>
        <fullName evidence="3">Uncharacterized protein</fullName>
    </submittedName>
</protein>
<keyword evidence="2" id="KW-1133">Transmembrane helix</keyword>
<accession>V9F747</accession>
<evidence type="ECO:0000313" key="4">
    <source>
        <dbReference type="Proteomes" id="UP000018721"/>
    </source>
</evidence>
<gene>
    <name evidence="3" type="ORF">F443_09401</name>
</gene>
<feature type="region of interest" description="Disordered" evidence="1">
    <location>
        <begin position="87"/>
        <end position="123"/>
    </location>
</feature>
<keyword evidence="4" id="KW-1185">Reference proteome</keyword>
<dbReference type="AlphaFoldDB" id="V9F747"/>
<feature type="transmembrane region" description="Helical" evidence="2">
    <location>
        <begin position="12"/>
        <end position="31"/>
    </location>
</feature>
<keyword evidence="2" id="KW-0812">Transmembrane</keyword>
<sequence length="143" mass="16935">MITLSAGEFWLIYCYYYYYCLYYYYFYYYYFNKAPPVKLHPDAACNYCNEVFTNAQPSRHLYPHIQVCSRATTTTKKRWAELASQKKRKASFAEIRSPSKSRRTSYGDSVRTPPPKADVSKAEEESFHLDIAKAFSHREYLFG</sequence>
<dbReference type="EMBL" id="ANIZ01001607">
    <property type="protein sequence ID" value="ETI46202.1"/>
    <property type="molecule type" value="Genomic_DNA"/>
</dbReference>
<dbReference type="HOGENOM" id="CLU_1809971_0_0_1"/>
<organism evidence="3 4">
    <name type="scientific">Phytophthora nicotianae P1569</name>
    <dbReference type="NCBI Taxonomy" id="1317065"/>
    <lineage>
        <taxon>Eukaryota</taxon>
        <taxon>Sar</taxon>
        <taxon>Stramenopiles</taxon>
        <taxon>Oomycota</taxon>
        <taxon>Peronosporomycetes</taxon>
        <taxon>Peronosporales</taxon>
        <taxon>Peronosporaceae</taxon>
        <taxon>Phytophthora</taxon>
    </lineage>
</organism>
<reference evidence="3 4" key="1">
    <citation type="submission" date="2013-11" db="EMBL/GenBank/DDBJ databases">
        <title>The Genome Sequence of Phytophthora parasitica P1569.</title>
        <authorList>
            <consortium name="The Broad Institute Genomics Platform"/>
            <person name="Russ C."/>
            <person name="Tyler B."/>
            <person name="Panabieres F."/>
            <person name="Shan W."/>
            <person name="Tripathy S."/>
            <person name="Grunwald N."/>
            <person name="Machado M."/>
            <person name="Johnson C.S."/>
            <person name="Arredondo F."/>
            <person name="Hong C."/>
            <person name="Coffey M."/>
            <person name="Young S.K."/>
            <person name="Zeng Q."/>
            <person name="Gargeya S."/>
            <person name="Fitzgerald M."/>
            <person name="Abouelleil A."/>
            <person name="Alvarado L."/>
            <person name="Chapman S.B."/>
            <person name="Gainer-Dewar J."/>
            <person name="Goldberg J."/>
            <person name="Griggs A."/>
            <person name="Gujja S."/>
            <person name="Hansen M."/>
            <person name="Howarth C."/>
            <person name="Imamovic A."/>
            <person name="Ireland A."/>
            <person name="Larimer J."/>
            <person name="McCowan C."/>
            <person name="Murphy C."/>
            <person name="Pearson M."/>
            <person name="Poon T.W."/>
            <person name="Priest M."/>
            <person name="Roberts A."/>
            <person name="Saif S."/>
            <person name="Shea T."/>
            <person name="Sykes S."/>
            <person name="Wortman J."/>
            <person name="Nusbaum C."/>
            <person name="Birren B."/>
        </authorList>
    </citation>
    <scope>NUCLEOTIDE SEQUENCE [LARGE SCALE GENOMIC DNA]</scope>
    <source>
        <strain evidence="3 4">P1569</strain>
    </source>
</reference>
<evidence type="ECO:0000313" key="3">
    <source>
        <dbReference type="EMBL" id="ETI46202.1"/>
    </source>
</evidence>
<keyword evidence="2" id="KW-0472">Membrane</keyword>
<evidence type="ECO:0000256" key="1">
    <source>
        <dbReference type="SAM" id="MobiDB-lite"/>
    </source>
</evidence>
<dbReference type="OrthoDB" id="6672003at2759"/>